<dbReference type="AlphaFoldDB" id="A0A165HQP6"/>
<name>A0A165HQP6_9BASI</name>
<proteinExistence type="predicted"/>
<protein>
    <submittedName>
        <fullName evidence="3">Uncharacterized protein</fullName>
    </submittedName>
</protein>
<feature type="coiled-coil region" evidence="1">
    <location>
        <begin position="334"/>
        <end position="365"/>
    </location>
</feature>
<reference evidence="3 4" key="1">
    <citation type="journal article" date="2016" name="Mol. Biol. Evol.">
        <title>Comparative Genomics of Early-Diverging Mushroom-Forming Fungi Provides Insights into the Origins of Lignocellulose Decay Capabilities.</title>
        <authorList>
            <person name="Nagy L.G."/>
            <person name="Riley R."/>
            <person name="Tritt A."/>
            <person name="Adam C."/>
            <person name="Daum C."/>
            <person name="Floudas D."/>
            <person name="Sun H."/>
            <person name="Yadav J.S."/>
            <person name="Pangilinan J."/>
            <person name="Larsson K.H."/>
            <person name="Matsuura K."/>
            <person name="Barry K."/>
            <person name="Labutti K."/>
            <person name="Kuo R."/>
            <person name="Ohm R.A."/>
            <person name="Bhattacharya S.S."/>
            <person name="Shirouzu T."/>
            <person name="Yoshinaga Y."/>
            <person name="Martin F.M."/>
            <person name="Grigoriev I.V."/>
            <person name="Hibbett D.S."/>
        </authorList>
    </citation>
    <scope>NUCLEOTIDE SEQUENCE [LARGE SCALE GENOMIC DNA]</scope>
    <source>
        <strain evidence="3 4">HHB12733</strain>
    </source>
</reference>
<keyword evidence="1" id="KW-0175">Coiled coil</keyword>
<dbReference type="InParanoid" id="A0A165HQP6"/>
<evidence type="ECO:0000256" key="2">
    <source>
        <dbReference type="SAM" id="MobiDB-lite"/>
    </source>
</evidence>
<organism evidence="3 4">
    <name type="scientific">Calocera cornea HHB12733</name>
    <dbReference type="NCBI Taxonomy" id="1353952"/>
    <lineage>
        <taxon>Eukaryota</taxon>
        <taxon>Fungi</taxon>
        <taxon>Dikarya</taxon>
        <taxon>Basidiomycota</taxon>
        <taxon>Agaricomycotina</taxon>
        <taxon>Dacrymycetes</taxon>
        <taxon>Dacrymycetales</taxon>
        <taxon>Dacrymycetaceae</taxon>
        <taxon>Calocera</taxon>
    </lineage>
</organism>
<keyword evidence="4" id="KW-1185">Reference proteome</keyword>
<feature type="compositionally biased region" description="Low complexity" evidence="2">
    <location>
        <begin position="257"/>
        <end position="272"/>
    </location>
</feature>
<gene>
    <name evidence="3" type="ORF">CALCODRAFT_481329</name>
</gene>
<evidence type="ECO:0000313" key="3">
    <source>
        <dbReference type="EMBL" id="KZT59613.1"/>
    </source>
</evidence>
<feature type="compositionally biased region" description="Basic and acidic residues" evidence="2">
    <location>
        <begin position="126"/>
        <end position="161"/>
    </location>
</feature>
<evidence type="ECO:0000256" key="1">
    <source>
        <dbReference type="SAM" id="Coils"/>
    </source>
</evidence>
<feature type="region of interest" description="Disordered" evidence="2">
    <location>
        <begin position="102"/>
        <end position="272"/>
    </location>
</feature>
<dbReference type="EMBL" id="KV423938">
    <property type="protein sequence ID" value="KZT59613.1"/>
    <property type="molecule type" value="Genomic_DNA"/>
</dbReference>
<dbReference type="Proteomes" id="UP000076842">
    <property type="component" value="Unassembled WGS sequence"/>
</dbReference>
<accession>A0A165HQP6</accession>
<sequence length="418" mass="45009">MPAALPARVTLWTLLAELNPLLSNKDKVFNLSEYLAAPLSQDDARSKGDFIKHTVLSDPTDLAPAIYVRVRKALWTPAELAVWPAFSNDKLSAFGRAVRDARQAARQAPTKQKEPVDAPATDGGDEGPKAAVEEQDTKAEEKDATDGRDEEPKPPLEDKPPGKKGKVSRQGPPAPGPHPAEQPNRRSKRKITTTADQSAAGDEHANPTAATSSTDPEPPSKRKRIQSPLPAPGVVPATGPLPVHGGTPSTVGPKVTPPGSRGRPPGLRPQSPAVQTTLTLSTMAEQWREHTGTLSTEIFTAQGQLEADEQRLDTLRGEVEDCRKGLHDLTRAQGEALEQIKAEYAEKLEALRMEQAEAIENVRKEGAAAVAGAQKNIAKWLKSSNEVYTALRKGQDAYRVMDGKVNSLQLDISKILSP</sequence>
<evidence type="ECO:0000313" key="4">
    <source>
        <dbReference type="Proteomes" id="UP000076842"/>
    </source>
</evidence>